<dbReference type="GeneID" id="94829031"/>
<reference evidence="2" key="1">
    <citation type="submission" date="2016-10" db="EMBL/GenBank/DDBJ databases">
        <authorList>
            <person name="Benchimol M."/>
            <person name="Almeida L.G."/>
            <person name="Vasconcelos A.T."/>
            <person name="Perreira-Neves A."/>
            <person name="Rosa I.A."/>
            <person name="Tasca T."/>
            <person name="Bogo M.R."/>
            <person name="de Souza W."/>
        </authorList>
    </citation>
    <scope>NUCLEOTIDE SEQUENCE [LARGE SCALE GENOMIC DNA]</scope>
    <source>
        <strain evidence="2">K</strain>
    </source>
</reference>
<organism evidence="2 3">
    <name type="scientific">Tritrichomonas foetus</name>
    <dbReference type="NCBI Taxonomy" id="1144522"/>
    <lineage>
        <taxon>Eukaryota</taxon>
        <taxon>Metamonada</taxon>
        <taxon>Parabasalia</taxon>
        <taxon>Tritrichomonadida</taxon>
        <taxon>Tritrichomonadidae</taxon>
        <taxon>Tritrichomonas</taxon>
    </lineage>
</organism>
<protein>
    <submittedName>
        <fullName evidence="2">Uncharacterized protein</fullName>
    </submittedName>
</protein>
<proteinExistence type="predicted"/>
<dbReference type="Proteomes" id="UP000179807">
    <property type="component" value="Unassembled WGS sequence"/>
</dbReference>
<dbReference type="VEuPathDB" id="TrichDB:TRFO_08499"/>
<evidence type="ECO:0000313" key="3">
    <source>
        <dbReference type="Proteomes" id="UP000179807"/>
    </source>
</evidence>
<keyword evidence="3" id="KW-1185">Reference proteome</keyword>
<evidence type="ECO:0000256" key="1">
    <source>
        <dbReference type="SAM" id="MobiDB-lite"/>
    </source>
</evidence>
<name>A0A1J4JP06_9EUKA</name>
<feature type="compositionally biased region" description="Polar residues" evidence="1">
    <location>
        <begin position="40"/>
        <end position="56"/>
    </location>
</feature>
<accession>A0A1J4JP06</accession>
<dbReference type="RefSeq" id="XP_068352388.1">
    <property type="nucleotide sequence ID" value="XM_068494327.1"/>
</dbReference>
<gene>
    <name evidence="2" type="ORF">TRFO_08499</name>
</gene>
<dbReference type="EMBL" id="MLAK01001015">
    <property type="protein sequence ID" value="OHS99251.1"/>
    <property type="molecule type" value="Genomic_DNA"/>
</dbReference>
<dbReference type="AlphaFoldDB" id="A0A1J4JP06"/>
<feature type="region of interest" description="Disordered" evidence="1">
    <location>
        <begin position="39"/>
        <end position="66"/>
    </location>
</feature>
<evidence type="ECO:0000313" key="2">
    <source>
        <dbReference type="EMBL" id="OHS99251.1"/>
    </source>
</evidence>
<sequence>MTIRELDGSAQSMINEEHLECLNQITDTKRHLNELIEKTNGYSKNSGTSFRDNVSPKTRKKKEYRKSPYGQKLHISDYSTLCSSRRLKM</sequence>
<comment type="caution">
    <text evidence="2">The sequence shown here is derived from an EMBL/GenBank/DDBJ whole genome shotgun (WGS) entry which is preliminary data.</text>
</comment>